<dbReference type="AlphaFoldDB" id="A0A7C0VCT6"/>
<keyword evidence="7" id="KW-0479">Metal-binding</keyword>
<evidence type="ECO:0000313" key="9">
    <source>
        <dbReference type="EMBL" id="HDI83809.1"/>
    </source>
</evidence>
<dbReference type="GO" id="GO:0044038">
    <property type="term" value="P:cell wall macromolecule biosynthetic process"/>
    <property type="evidence" value="ECO:0007669"/>
    <property type="project" value="TreeGrafter"/>
</dbReference>
<feature type="transmembrane region" description="Helical" evidence="8">
    <location>
        <begin position="142"/>
        <end position="160"/>
    </location>
</feature>
<evidence type="ECO:0000256" key="3">
    <source>
        <dbReference type="ARBA" id="ARBA00022679"/>
    </source>
</evidence>
<reference evidence="9" key="1">
    <citation type="journal article" date="2020" name="mSystems">
        <title>Genome- and Community-Level Interaction Insights into Carbon Utilization and Element Cycling Functions of Hydrothermarchaeota in Hydrothermal Sediment.</title>
        <authorList>
            <person name="Zhou Z."/>
            <person name="Liu Y."/>
            <person name="Xu W."/>
            <person name="Pan J."/>
            <person name="Luo Z.H."/>
            <person name="Li M."/>
        </authorList>
    </citation>
    <scope>NUCLEOTIDE SEQUENCE [LARGE SCALE GENOMIC DNA]</scope>
    <source>
        <strain evidence="9">HyVt-102</strain>
    </source>
</reference>
<comment type="caution">
    <text evidence="9">The sequence shown here is derived from an EMBL/GenBank/DDBJ whole genome shotgun (WGS) entry which is preliminary data.</text>
</comment>
<dbReference type="GO" id="GO:0071555">
    <property type="term" value="P:cell wall organization"/>
    <property type="evidence" value="ECO:0007669"/>
    <property type="project" value="TreeGrafter"/>
</dbReference>
<evidence type="ECO:0000256" key="1">
    <source>
        <dbReference type="ARBA" id="ARBA00004651"/>
    </source>
</evidence>
<keyword evidence="6 8" id="KW-0472">Membrane</keyword>
<protein>
    <submittedName>
        <fullName evidence="9">Undecaprenyl/decaprenyl-phosphate alpha-N-acetylglucosaminyl 1-phosphate transferase</fullName>
    </submittedName>
</protein>
<evidence type="ECO:0000256" key="8">
    <source>
        <dbReference type="SAM" id="Phobius"/>
    </source>
</evidence>
<feature type="transmembrane region" description="Helical" evidence="8">
    <location>
        <begin position="166"/>
        <end position="185"/>
    </location>
</feature>
<feature type="transmembrane region" description="Helical" evidence="8">
    <location>
        <begin position="116"/>
        <end position="135"/>
    </location>
</feature>
<dbReference type="PANTHER" id="PTHR22926">
    <property type="entry name" value="PHOSPHO-N-ACETYLMURAMOYL-PENTAPEPTIDE-TRANSFERASE"/>
    <property type="match status" value="1"/>
</dbReference>
<feature type="binding site" evidence="7">
    <location>
        <position position="194"/>
    </location>
    <ligand>
        <name>Mg(2+)</name>
        <dbReference type="ChEBI" id="CHEBI:18420"/>
    </ligand>
</feature>
<dbReference type="GO" id="GO:0046872">
    <property type="term" value="F:metal ion binding"/>
    <property type="evidence" value="ECO:0007669"/>
    <property type="project" value="UniProtKB-KW"/>
</dbReference>
<accession>A0A7C0VCT6</accession>
<keyword evidence="3 9" id="KW-0808">Transferase</keyword>
<dbReference type="GO" id="GO:0009103">
    <property type="term" value="P:lipopolysaccharide biosynthetic process"/>
    <property type="evidence" value="ECO:0007669"/>
    <property type="project" value="TreeGrafter"/>
</dbReference>
<dbReference type="CDD" id="cd06853">
    <property type="entry name" value="GT_WecA_like"/>
    <property type="match status" value="1"/>
</dbReference>
<comment type="cofactor">
    <cofactor evidence="7">
        <name>Mg(2+)</name>
        <dbReference type="ChEBI" id="CHEBI:18420"/>
    </cofactor>
</comment>
<dbReference type="Proteomes" id="UP000885847">
    <property type="component" value="Unassembled WGS sequence"/>
</dbReference>
<dbReference type="EMBL" id="DQWE01000396">
    <property type="protein sequence ID" value="HDI83809.1"/>
    <property type="molecule type" value="Genomic_DNA"/>
</dbReference>
<comment type="subcellular location">
    <subcellularLocation>
        <location evidence="1">Cell membrane</location>
        <topology evidence="1">Multi-pass membrane protein</topology>
    </subcellularLocation>
</comment>
<keyword evidence="2" id="KW-1003">Cell membrane</keyword>
<keyword evidence="5 8" id="KW-1133">Transmembrane helix</keyword>
<sequence>MGLTLIFSFIISSIVTPLMILLGKRFNLLDKPGGLKGHKEPVPFLGGIGIFIALMLNKHLYVSPLILTSLIIIFLLGFIDDLKHLSPYTKLAVQFLVAGILVYSGIRTRLVFIPEWANIVLSILWIVGITNAFNIIDVMDGISGGVALIGSTTFMLLALKTGNLKIALFSGTLMAGILGFLPYNLPPARIFLGDTGSLVIGLVLSIISLEISYSIINPVAVLVPIFVLFFPIFDTLYVIFIRLARRKNPLKGSPDHFVLKLRKQGLGVPEIDAIVLLLTISLCEASYIVTGVGLKGAIVVLLVISAIFTLFGVILHKR</sequence>
<feature type="transmembrane region" description="Helical" evidence="8">
    <location>
        <begin position="296"/>
        <end position="315"/>
    </location>
</feature>
<dbReference type="Pfam" id="PF00953">
    <property type="entry name" value="Glycos_transf_4"/>
    <property type="match status" value="1"/>
</dbReference>
<evidence type="ECO:0000256" key="7">
    <source>
        <dbReference type="PIRSR" id="PIRSR600715-1"/>
    </source>
</evidence>
<evidence type="ECO:0000256" key="4">
    <source>
        <dbReference type="ARBA" id="ARBA00022692"/>
    </source>
</evidence>
<evidence type="ECO:0000256" key="2">
    <source>
        <dbReference type="ARBA" id="ARBA00022475"/>
    </source>
</evidence>
<evidence type="ECO:0000256" key="6">
    <source>
        <dbReference type="ARBA" id="ARBA00023136"/>
    </source>
</evidence>
<dbReference type="GO" id="GO:0005886">
    <property type="term" value="C:plasma membrane"/>
    <property type="evidence" value="ECO:0007669"/>
    <property type="project" value="UniProtKB-SubCell"/>
</dbReference>
<organism evidence="9">
    <name type="scientific">candidate division WOR-3 bacterium</name>
    <dbReference type="NCBI Taxonomy" id="2052148"/>
    <lineage>
        <taxon>Bacteria</taxon>
        <taxon>Bacteria division WOR-3</taxon>
    </lineage>
</organism>
<dbReference type="GO" id="GO:0016780">
    <property type="term" value="F:phosphotransferase activity, for other substituted phosphate groups"/>
    <property type="evidence" value="ECO:0007669"/>
    <property type="project" value="InterPro"/>
</dbReference>
<dbReference type="PANTHER" id="PTHR22926:SF3">
    <property type="entry name" value="UNDECAPRENYL-PHOSPHATE ALPHA-N-ACETYLGLUCOSAMINYL 1-PHOSPHATE TRANSFERASE"/>
    <property type="match status" value="1"/>
</dbReference>
<feature type="transmembrane region" description="Helical" evidence="8">
    <location>
        <begin position="91"/>
        <end position="110"/>
    </location>
</feature>
<name>A0A7C0VCT6_UNCW3</name>
<feature type="transmembrane region" description="Helical" evidence="8">
    <location>
        <begin position="6"/>
        <end position="28"/>
    </location>
</feature>
<gene>
    <name evidence="9" type="ORF">ENF18_08490</name>
</gene>
<feature type="binding site" evidence="7">
    <location>
        <position position="134"/>
    </location>
    <ligand>
        <name>Mg(2+)</name>
        <dbReference type="ChEBI" id="CHEBI:18420"/>
    </ligand>
</feature>
<keyword evidence="4 8" id="KW-0812">Transmembrane</keyword>
<feature type="transmembrane region" description="Helical" evidence="8">
    <location>
        <begin position="222"/>
        <end position="244"/>
    </location>
</feature>
<dbReference type="InterPro" id="IPR000715">
    <property type="entry name" value="Glycosyl_transferase_4"/>
</dbReference>
<keyword evidence="7" id="KW-0460">Magnesium</keyword>
<feature type="transmembrane region" description="Helical" evidence="8">
    <location>
        <begin position="62"/>
        <end position="79"/>
    </location>
</feature>
<evidence type="ECO:0000256" key="5">
    <source>
        <dbReference type="ARBA" id="ARBA00022989"/>
    </source>
</evidence>
<feature type="transmembrane region" description="Helical" evidence="8">
    <location>
        <begin position="197"/>
        <end position="216"/>
    </location>
</feature>
<proteinExistence type="predicted"/>